<dbReference type="RefSeq" id="WP_343837110.1">
    <property type="nucleotide sequence ID" value="NZ_BAAADO010000001.1"/>
</dbReference>
<dbReference type="SUPFAM" id="SSF158472">
    <property type="entry name" value="HAMP domain-like"/>
    <property type="match status" value="1"/>
</dbReference>
<dbReference type="PROSITE" id="PS50109">
    <property type="entry name" value="HIS_KIN"/>
    <property type="match status" value="1"/>
</dbReference>
<comment type="caution">
    <text evidence="17">The sequence shown here is derived from an EMBL/GenBank/DDBJ whole genome shotgun (WGS) entry which is preliminary data.</text>
</comment>
<dbReference type="Gene3D" id="3.30.565.10">
    <property type="entry name" value="Histidine kinase-like ATPase, C-terminal domain"/>
    <property type="match status" value="1"/>
</dbReference>
<dbReference type="SUPFAM" id="SSF55874">
    <property type="entry name" value="ATPase domain of HSP90 chaperone/DNA topoisomerase II/histidine kinase"/>
    <property type="match status" value="1"/>
</dbReference>
<accession>A0ABN1ASV9</accession>
<dbReference type="InterPro" id="IPR036097">
    <property type="entry name" value="HisK_dim/P_sf"/>
</dbReference>
<dbReference type="InterPro" id="IPR036890">
    <property type="entry name" value="HATPase_C_sf"/>
</dbReference>
<dbReference type="SMART" id="SM00388">
    <property type="entry name" value="HisKA"/>
    <property type="match status" value="1"/>
</dbReference>
<evidence type="ECO:0000256" key="1">
    <source>
        <dbReference type="ARBA" id="ARBA00000085"/>
    </source>
</evidence>
<keyword evidence="6" id="KW-0808">Transferase</keyword>
<evidence type="ECO:0000256" key="3">
    <source>
        <dbReference type="ARBA" id="ARBA00012438"/>
    </source>
</evidence>
<keyword evidence="8" id="KW-0547">Nucleotide-binding</keyword>
<dbReference type="InterPro" id="IPR050398">
    <property type="entry name" value="HssS/ArlS-like"/>
</dbReference>
<dbReference type="InterPro" id="IPR003660">
    <property type="entry name" value="HAMP_dom"/>
</dbReference>
<dbReference type="GO" id="GO:0016301">
    <property type="term" value="F:kinase activity"/>
    <property type="evidence" value="ECO:0007669"/>
    <property type="project" value="UniProtKB-KW"/>
</dbReference>
<dbReference type="InterPro" id="IPR003661">
    <property type="entry name" value="HisK_dim/P_dom"/>
</dbReference>
<protein>
    <recommendedName>
        <fullName evidence="3">histidine kinase</fullName>
        <ecNumber evidence="3">2.7.13.3</ecNumber>
    </recommendedName>
</protein>
<dbReference type="PROSITE" id="PS50885">
    <property type="entry name" value="HAMP"/>
    <property type="match status" value="1"/>
</dbReference>
<evidence type="ECO:0000256" key="13">
    <source>
        <dbReference type="ARBA" id="ARBA00023136"/>
    </source>
</evidence>
<keyword evidence="5" id="KW-0597">Phosphoprotein</keyword>
<dbReference type="Gene3D" id="1.10.287.130">
    <property type="match status" value="1"/>
</dbReference>
<dbReference type="InterPro" id="IPR003594">
    <property type="entry name" value="HATPase_dom"/>
</dbReference>
<dbReference type="Proteomes" id="UP001500880">
    <property type="component" value="Unassembled WGS sequence"/>
</dbReference>
<evidence type="ECO:0000259" key="16">
    <source>
        <dbReference type="PROSITE" id="PS50885"/>
    </source>
</evidence>
<feature type="domain" description="HAMP" evidence="16">
    <location>
        <begin position="185"/>
        <end position="237"/>
    </location>
</feature>
<dbReference type="PANTHER" id="PTHR45528">
    <property type="entry name" value="SENSOR HISTIDINE KINASE CPXA"/>
    <property type="match status" value="1"/>
</dbReference>
<dbReference type="PANTHER" id="PTHR45528:SF9">
    <property type="entry name" value="SENSOR HISTIDINE KINASE YBDK"/>
    <property type="match status" value="1"/>
</dbReference>
<evidence type="ECO:0000313" key="17">
    <source>
        <dbReference type="EMBL" id="GAA0482760.1"/>
    </source>
</evidence>
<evidence type="ECO:0000256" key="6">
    <source>
        <dbReference type="ARBA" id="ARBA00022679"/>
    </source>
</evidence>
<reference evidence="17 18" key="1">
    <citation type="journal article" date="2019" name="Int. J. Syst. Evol. Microbiol.">
        <title>The Global Catalogue of Microorganisms (GCM) 10K type strain sequencing project: providing services to taxonomists for standard genome sequencing and annotation.</title>
        <authorList>
            <consortium name="The Broad Institute Genomics Platform"/>
            <consortium name="The Broad Institute Genome Sequencing Center for Infectious Disease"/>
            <person name="Wu L."/>
            <person name="Ma J."/>
        </authorList>
    </citation>
    <scope>NUCLEOTIDE SEQUENCE [LARGE SCALE GENOMIC DNA]</scope>
    <source>
        <strain evidence="17 18">JCM 12389</strain>
    </source>
</reference>
<keyword evidence="13 14" id="KW-0472">Membrane</keyword>
<feature type="domain" description="Histidine kinase" evidence="15">
    <location>
        <begin position="252"/>
        <end position="451"/>
    </location>
</feature>
<keyword evidence="9 17" id="KW-0418">Kinase</keyword>
<dbReference type="SUPFAM" id="SSF47384">
    <property type="entry name" value="Homodimeric domain of signal transducing histidine kinase"/>
    <property type="match status" value="1"/>
</dbReference>
<evidence type="ECO:0000256" key="4">
    <source>
        <dbReference type="ARBA" id="ARBA00022475"/>
    </source>
</evidence>
<keyword evidence="4" id="KW-1003">Cell membrane</keyword>
<dbReference type="Gene3D" id="6.10.340.10">
    <property type="match status" value="1"/>
</dbReference>
<evidence type="ECO:0000256" key="7">
    <source>
        <dbReference type="ARBA" id="ARBA00022692"/>
    </source>
</evidence>
<dbReference type="CDD" id="cd06225">
    <property type="entry name" value="HAMP"/>
    <property type="match status" value="1"/>
</dbReference>
<dbReference type="SMART" id="SM00387">
    <property type="entry name" value="HATPase_c"/>
    <property type="match status" value="1"/>
</dbReference>
<sequence>MKKFFKSLLAKYILIILTALFIIQIGFFVPAFLFIFTSNQEETERQAASIEEQWHNEASDIERMTKGTILDHFKQWKQQYPQSSMFWVDNHGNLSAQLDVTAELPDEWTPAFTAQFIKERYDEDPFTVIAFAGNNQNHGFIVFELPRSALSQDTNQFSQLGGRTFSIIALTIILFFIMISLLFFRGIRKRLVALQEAMEIRDTDRLPVSIDVKKNDEIGQLESTFNQMVSELRESKQREQEEEQLRRELIANLSHDLRTPLTKMRAHLYSISKETLSANGVQAVQVMEEAMEKLDRLIENLMSYTLLTARKMNYKPESIDIIRHLRTSMASWYSIFEKEGFEIDVELKPFNETEWNVDPLWLDRIIDNLLQNVLRHAKSGKFLSVRTEAGKDYEAIIIADQGNGMSVHSNGKGAGIGLTIVDLMVRKMDLEWEVESGHRGTVIKIKRPKKLS</sequence>
<dbReference type="CDD" id="cd00082">
    <property type="entry name" value="HisKA"/>
    <property type="match status" value="1"/>
</dbReference>
<dbReference type="Pfam" id="PF00672">
    <property type="entry name" value="HAMP"/>
    <property type="match status" value="1"/>
</dbReference>
<organism evidence="17 18">
    <name type="scientific">Salinibacillus aidingensis</name>
    <dbReference type="NCBI Taxonomy" id="237684"/>
    <lineage>
        <taxon>Bacteria</taxon>
        <taxon>Bacillati</taxon>
        <taxon>Bacillota</taxon>
        <taxon>Bacilli</taxon>
        <taxon>Bacillales</taxon>
        <taxon>Bacillaceae</taxon>
        <taxon>Salinibacillus</taxon>
    </lineage>
</organism>
<evidence type="ECO:0000256" key="8">
    <source>
        <dbReference type="ARBA" id="ARBA00022741"/>
    </source>
</evidence>
<feature type="transmembrane region" description="Helical" evidence="14">
    <location>
        <begin position="165"/>
        <end position="184"/>
    </location>
</feature>
<evidence type="ECO:0000256" key="9">
    <source>
        <dbReference type="ARBA" id="ARBA00022777"/>
    </source>
</evidence>
<dbReference type="InterPro" id="IPR005467">
    <property type="entry name" value="His_kinase_dom"/>
</dbReference>
<comment type="catalytic activity">
    <reaction evidence="1">
        <text>ATP + protein L-histidine = ADP + protein N-phospho-L-histidine.</text>
        <dbReference type="EC" id="2.7.13.3"/>
    </reaction>
</comment>
<dbReference type="EMBL" id="BAAADO010000001">
    <property type="protein sequence ID" value="GAA0482760.1"/>
    <property type="molecule type" value="Genomic_DNA"/>
</dbReference>
<feature type="transmembrane region" description="Helical" evidence="14">
    <location>
        <begin position="12"/>
        <end position="36"/>
    </location>
</feature>
<dbReference type="Pfam" id="PF02518">
    <property type="entry name" value="HATPase_c"/>
    <property type="match status" value="1"/>
</dbReference>
<evidence type="ECO:0000256" key="10">
    <source>
        <dbReference type="ARBA" id="ARBA00022840"/>
    </source>
</evidence>
<keyword evidence="11 14" id="KW-1133">Transmembrane helix</keyword>
<evidence type="ECO:0000256" key="2">
    <source>
        <dbReference type="ARBA" id="ARBA00004651"/>
    </source>
</evidence>
<dbReference type="SMART" id="SM00304">
    <property type="entry name" value="HAMP"/>
    <property type="match status" value="1"/>
</dbReference>
<keyword evidence="7 14" id="KW-0812">Transmembrane</keyword>
<keyword evidence="12" id="KW-0902">Two-component regulatory system</keyword>
<dbReference type="Pfam" id="PF00512">
    <property type="entry name" value="HisKA"/>
    <property type="match status" value="1"/>
</dbReference>
<evidence type="ECO:0000256" key="14">
    <source>
        <dbReference type="SAM" id="Phobius"/>
    </source>
</evidence>
<name>A0ABN1ASV9_9BACI</name>
<keyword evidence="10" id="KW-0067">ATP-binding</keyword>
<comment type="subcellular location">
    <subcellularLocation>
        <location evidence="2">Cell membrane</location>
        <topology evidence="2">Multi-pass membrane protein</topology>
    </subcellularLocation>
</comment>
<evidence type="ECO:0000313" key="18">
    <source>
        <dbReference type="Proteomes" id="UP001500880"/>
    </source>
</evidence>
<evidence type="ECO:0000256" key="12">
    <source>
        <dbReference type="ARBA" id="ARBA00023012"/>
    </source>
</evidence>
<keyword evidence="18" id="KW-1185">Reference proteome</keyword>
<dbReference type="EC" id="2.7.13.3" evidence="3"/>
<evidence type="ECO:0000256" key="5">
    <source>
        <dbReference type="ARBA" id="ARBA00022553"/>
    </source>
</evidence>
<evidence type="ECO:0000259" key="15">
    <source>
        <dbReference type="PROSITE" id="PS50109"/>
    </source>
</evidence>
<gene>
    <name evidence="17" type="ORF">GCM10008986_04620</name>
</gene>
<proteinExistence type="predicted"/>
<evidence type="ECO:0000256" key="11">
    <source>
        <dbReference type="ARBA" id="ARBA00022989"/>
    </source>
</evidence>